<feature type="transmembrane region" description="Helical" evidence="4">
    <location>
        <begin position="339"/>
        <end position="364"/>
    </location>
</feature>
<feature type="transmembrane region" description="Helical" evidence="4">
    <location>
        <begin position="409"/>
        <end position="428"/>
    </location>
</feature>
<dbReference type="Pfam" id="PF07690">
    <property type="entry name" value="MFS_1"/>
    <property type="match status" value="1"/>
</dbReference>
<feature type="region of interest" description="Disordered" evidence="3">
    <location>
        <begin position="1"/>
        <end position="36"/>
    </location>
</feature>
<evidence type="ECO:0000313" key="5">
    <source>
        <dbReference type="EMBL" id="PYH95655.1"/>
    </source>
</evidence>
<dbReference type="SUPFAM" id="SSF103473">
    <property type="entry name" value="MFS general substrate transporter"/>
    <property type="match status" value="1"/>
</dbReference>
<dbReference type="PANTHER" id="PTHR11360">
    <property type="entry name" value="MONOCARBOXYLATE TRANSPORTER"/>
    <property type="match status" value="1"/>
</dbReference>
<dbReference type="GO" id="GO:0022857">
    <property type="term" value="F:transmembrane transporter activity"/>
    <property type="evidence" value="ECO:0007669"/>
    <property type="project" value="InterPro"/>
</dbReference>
<gene>
    <name evidence="5" type="ORF">BO71DRAFT_482698</name>
</gene>
<feature type="transmembrane region" description="Helical" evidence="4">
    <location>
        <begin position="207"/>
        <end position="227"/>
    </location>
</feature>
<sequence>MDPTQERDAKYDGDYIHTEHGDEESRSSTSKQELSIETDVPPDGGYGWVIVACVFWLQVNTWGINGSYGVFLSYYLTNNDFPNTSSLAFAFVGGLAIGCAYLMAPVTVCLIRKYGTHVVLVSGIVVQSAGLVAASFATRTYQLFLTQGLCFGVGMGLIYMSYLGIPPQWFERKRSIANAIPAAGAGTGGVIYSLAIQAMIERLGLPWTFRTLALVSLAANLVSAAFLRDRNKATESRHTAFNFPLLKNFEFVLLLGWAVFSTFGFVAINFSLPNFAISVGLTAHQSSIIGALHNLGQGVGRPLIGLMSDRLGRLNIATVLSLMCGVFCFAIWIPARSMAVVSLFATIGGMVSGTFFATVAPVFVEIVGLQDLPGALSLLWLVLVGPGATGEAVAQALRRPAAGEAAYKQVQIFSGMVYVAAALCLWVVRGWKVRQCRMEETRQTPVEEKECETVVVTLEPRDGRTLWHPLGMGRDMVRWCCV</sequence>
<organism evidence="5 6">
    <name type="scientific">Aspergillus ellipticus CBS 707.79</name>
    <dbReference type="NCBI Taxonomy" id="1448320"/>
    <lineage>
        <taxon>Eukaryota</taxon>
        <taxon>Fungi</taxon>
        <taxon>Dikarya</taxon>
        <taxon>Ascomycota</taxon>
        <taxon>Pezizomycotina</taxon>
        <taxon>Eurotiomycetes</taxon>
        <taxon>Eurotiomycetidae</taxon>
        <taxon>Eurotiales</taxon>
        <taxon>Aspergillaceae</taxon>
        <taxon>Aspergillus</taxon>
        <taxon>Aspergillus subgen. Circumdati</taxon>
    </lineage>
</organism>
<feature type="transmembrane region" description="Helical" evidence="4">
    <location>
        <begin position="248"/>
        <end position="268"/>
    </location>
</feature>
<dbReference type="OrthoDB" id="6499973at2759"/>
<accession>A0A319DE40</accession>
<feature type="transmembrane region" description="Helical" evidence="4">
    <location>
        <begin position="143"/>
        <end position="164"/>
    </location>
</feature>
<dbReference type="Proteomes" id="UP000247810">
    <property type="component" value="Unassembled WGS sequence"/>
</dbReference>
<evidence type="ECO:0000256" key="2">
    <source>
        <dbReference type="ARBA" id="ARBA00006727"/>
    </source>
</evidence>
<evidence type="ECO:0000256" key="4">
    <source>
        <dbReference type="SAM" id="Phobius"/>
    </source>
</evidence>
<dbReference type="GO" id="GO:0016020">
    <property type="term" value="C:membrane"/>
    <property type="evidence" value="ECO:0007669"/>
    <property type="project" value="UniProtKB-SubCell"/>
</dbReference>
<name>A0A319DE40_9EURO</name>
<comment type="similarity">
    <text evidence="2">Belongs to the major facilitator superfamily. Monocarboxylate porter (TC 2.A.1.13) family.</text>
</comment>
<reference evidence="5 6" key="1">
    <citation type="submission" date="2018-02" db="EMBL/GenBank/DDBJ databases">
        <title>The genomes of Aspergillus section Nigri reveals drivers in fungal speciation.</title>
        <authorList>
            <consortium name="DOE Joint Genome Institute"/>
            <person name="Vesth T.C."/>
            <person name="Nybo J."/>
            <person name="Theobald S."/>
            <person name="Brandl J."/>
            <person name="Frisvad J.C."/>
            <person name="Nielsen K.F."/>
            <person name="Lyhne E.K."/>
            <person name="Kogle M.E."/>
            <person name="Kuo A."/>
            <person name="Riley R."/>
            <person name="Clum A."/>
            <person name="Nolan M."/>
            <person name="Lipzen A."/>
            <person name="Salamov A."/>
            <person name="Henrissat B."/>
            <person name="Wiebenga A."/>
            <person name="De vries R.P."/>
            <person name="Grigoriev I.V."/>
            <person name="Mortensen U.H."/>
            <person name="Andersen M.R."/>
            <person name="Baker S.E."/>
        </authorList>
    </citation>
    <scope>NUCLEOTIDE SEQUENCE [LARGE SCALE GENOMIC DNA]</scope>
    <source>
        <strain evidence="5 6">CBS 707.79</strain>
    </source>
</reference>
<feature type="compositionally biased region" description="Basic and acidic residues" evidence="3">
    <location>
        <begin position="1"/>
        <end position="26"/>
    </location>
</feature>
<dbReference type="Gene3D" id="1.20.1250.20">
    <property type="entry name" value="MFS general substrate transporter like domains"/>
    <property type="match status" value="2"/>
</dbReference>
<dbReference type="VEuPathDB" id="FungiDB:BO71DRAFT_482698"/>
<keyword evidence="4" id="KW-1133">Transmembrane helix</keyword>
<feature type="transmembrane region" description="Helical" evidence="4">
    <location>
        <begin position="87"/>
        <end position="111"/>
    </location>
</feature>
<proteinExistence type="inferred from homology"/>
<keyword evidence="4" id="KW-0472">Membrane</keyword>
<feature type="transmembrane region" description="Helical" evidence="4">
    <location>
        <begin position="118"/>
        <end position="137"/>
    </location>
</feature>
<feature type="transmembrane region" description="Helical" evidence="4">
    <location>
        <begin position="314"/>
        <end position="333"/>
    </location>
</feature>
<evidence type="ECO:0000313" key="6">
    <source>
        <dbReference type="Proteomes" id="UP000247810"/>
    </source>
</evidence>
<dbReference type="PANTHER" id="PTHR11360:SF315">
    <property type="entry name" value="TRANSPORTER MCH2-RELATED"/>
    <property type="match status" value="1"/>
</dbReference>
<dbReference type="AlphaFoldDB" id="A0A319DE40"/>
<dbReference type="InterPro" id="IPR036259">
    <property type="entry name" value="MFS_trans_sf"/>
</dbReference>
<comment type="subcellular location">
    <subcellularLocation>
        <location evidence="1">Membrane</location>
        <topology evidence="1">Multi-pass membrane protein</topology>
    </subcellularLocation>
</comment>
<dbReference type="InterPro" id="IPR011701">
    <property type="entry name" value="MFS"/>
</dbReference>
<dbReference type="EMBL" id="KZ825849">
    <property type="protein sequence ID" value="PYH95655.1"/>
    <property type="molecule type" value="Genomic_DNA"/>
</dbReference>
<evidence type="ECO:0000256" key="1">
    <source>
        <dbReference type="ARBA" id="ARBA00004141"/>
    </source>
</evidence>
<keyword evidence="4" id="KW-0812">Transmembrane</keyword>
<dbReference type="CDD" id="cd17352">
    <property type="entry name" value="MFS_MCT_SLC16"/>
    <property type="match status" value="1"/>
</dbReference>
<evidence type="ECO:0000256" key="3">
    <source>
        <dbReference type="SAM" id="MobiDB-lite"/>
    </source>
</evidence>
<feature type="transmembrane region" description="Helical" evidence="4">
    <location>
        <begin position="176"/>
        <end position="195"/>
    </location>
</feature>
<dbReference type="InterPro" id="IPR050327">
    <property type="entry name" value="Proton-linked_MCT"/>
</dbReference>
<protein>
    <submittedName>
        <fullName evidence="5">MFS transporter</fullName>
    </submittedName>
</protein>
<keyword evidence="6" id="KW-1185">Reference proteome</keyword>